<feature type="compositionally biased region" description="Low complexity" evidence="1">
    <location>
        <begin position="225"/>
        <end position="249"/>
    </location>
</feature>
<feature type="region of interest" description="Disordered" evidence="1">
    <location>
        <begin position="216"/>
        <end position="264"/>
    </location>
</feature>
<dbReference type="AlphaFoldDB" id="A0A7S4RCY1"/>
<evidence type="ECO:0000313" key="2">
    <source>
        <dbReference type="EMBL" id="CAE4608798.1"/>
    </source>
</evidence>
<protein>
    <submittedName>
        <fullName evidence="2">Uncharacterized protein</fullName>
    </submittedName>
</protein>
<dbReference type="EMBL" id="HBNR01047034">
    <property type="protein sequence ID" value="CAE4608798.1"/>
    <property type="molecule type" value="Transcribed_RNA"/>
</dbReference>
<proteinExistence type="predicted"/>
<accession>A0A7S4RCY1</accession>
<organism evidence="2">
    <name type="scientific">Alexandrium monilatum</name>
    <dbReference type="NCBI Taxonomy" id="311494"/>
    <lineage>
        <taxon>Eukaryota</taxon>
        <taxon>Sar</taxon>
        <taxon>Alveolata</taxon>
        <taxon>Dinophyceae</taxon>
        <taxon>Gonyaulacales</taxon>
        <taxon>Pyrocystaceae</taxon>
        <taxon>Alexandrium</taxon>
    </lineage>
</organism>
<reference evidence="2" key="1">
    <citation type="submission" date="2021-01" db="EMBL/GenBank/DDBJ databases">
        <authorList>
            <person name="Corre E."/>
            <person name="Pelletier E."/>
            <person name="Niang G."/>
            <person name="Scheremetjew M."/>
            <person name="Finn R."/>
            <person name="Kale V."/>
            <person name="Holt S."/>
            <person name="Cochrane G."/>
            <person name="Meng A."/>
            <person name="Brown T."/>
            <person name="Cohen L."/>
        </authorList>
    </citation>
    <scope>NUCLEOTIDE SEQUENCE</scope>
    <source>
        <strain evidence="2">CCMP3105</strain>
    </source>
</reference>
<evidence type="ECO:0000256" key="1">
    <source>
        <dbReference type="SAM" id="MobiDB-lite"/>
    </source>
</evidence>
<name>A0A7S4RCY1_9DINO</name>
<gene>
    <name evidence="2" type="ORF">AMON00008_LOCUS32744</name>
</gene>
<sequence>MQMAGSGPGQAPPGMETDVHHDIARDIGQQVEVMILDAKRQSESKVGKEIQKIKVKMEQMSEKIKVITERVGRLEPGSGGGLLKKDLQQSIAKLEEVWEGEVGTLKHELWQTIQAHNHNADLLKHHKDAIDQVQARMSEVVPNPELEQVHAQLLQVDKVMHREVGKEQQMDQFMQRLTMLQQQVSAGAGLWAGGAAASAYPMGQAAPTAAAAAANGKQKAKRQAAKPSKPKAASAASMQAAAAAASLRAEAPEFVPNTGGWTES</sequence>